<accession>A0A0C2F627</accession>
<evidence type="ECO:0000256" key="1">
    <source>
        <dbReference type="SAM" id="MobiDB-lite"/>
    </source>
</evidence>
<dbReference type="EMBL" id="AWTV01000004">
    <property type="protein sequence ID" value="KIH94374.1"/>
    <property type="molecule type" value="Genomic_DNA"/>
</dbReference>
<protein>
    <submittedName>
        <fullName evidence="2">Uncharacterized protein</fullName>
    </submittedName>
</protein>
<reference evidence="2 3" key="1">
    <citation type="journal article" date="2014" name="BMC Genomics">
        <title>Comparative genomics of the major fungal agents of human and animal Sporotrichosis: Sporothrix schenckii and Sporothrix brasiliensis.</title>
        <authorList>
            <person name="Teixeira M.M."/>
            <person name="de Almeida L.G."/>
            <person name="Kubitschek-Barreira P."/>
            <person name="Alves F.L."/>
            <person name="Kioshima E.S."/>
            <person name="Abadio A.K."/>
            <person name="Fernandes L."/>
            <person name="Derengowski L.S."/>
            <person name="Ferreira K.S."/>
            <person name="Souza R.C."/>
            <person name="Ruiz J.C."/>
            <person name="de Andrade N.C."/>
            <person name="Paes H.C."/>
            <person name="Nicola A.M."/>
            <person name="Albuquerque P."/>
            <person name="Gerber A.L."/>
            <person name="Martins V.P."/>
            <person name="Peconick L.D."/>
            <person name="Neto A.V."/>
            <person name="Chaucanez C.B."/>
            <person name="Silva P.A."/>
            <person name="Cunha O.L."/>
            <person name="de Oliveira F.F."/>
            <person name="dos Santos T.C."/>
            <person name="Barros A.L."/>
            <person name="Soares M.A."/>
            <person name="de Oliveira L.M."/>
            <person name="Marini M.M."/>
            <person name="Villalobos-Duno H."/>
            <person name="Cunha M.M."/>
            <person name="de Hoog S."/>
            <person name="da Silveira J.F."/>
            <person name="Henrissat B."/>
            <person name="Nino-Vega G.A."/>
            <person name="Cisalpino P.S."/>
            <person name="Mora-Montes H.M."/>
            <person name="Almeida S.R."/>
            <person name="Stajich J.E."/>
            <person name="Lopes-Bezerra L.M."/>
            <person name="Vasconcelos A.T."/>
            <person name="Felipe M.S."/>
        </authorList>
    </citation>
    <scope>NUCLEOTIDE SEQUENCE [LARGE SCALE GENOMIC DNA]</scope>
    <source>
        <strain evidence="2 3">5110</strain>
    </source>
</reference>
<feature type="region of interest" description="Disordered" evidence="1">
    <location>
        <begin position="1"/>
        <end position="25"/>
    </location>
</feature>
<dbReference type="RefSeq" id="XP_040622384.1">
    <property type="nucleotide sequence ID" value="XM_040764554.1"/>
</dbReference>
<dbReference type="AlphaFoldDB" id="A0A0C2F627"/>
<evidence type="ECO:0000313" key="3">
    <source>
        <dbReference type="Proteomes" id="UP000031575"/>
    </source>
</evidence>
<keyword evidence="3" id="KW-1185">Reference proteome</keyword>
<comment type="caution">
    <text evidence="2">The sequence shown here is derived from an EMBL/GenBank/DDBJ whole genome shotgun (WGS) entry which is preliminary data.</text>
</comment>
<feature type="compositionally biased region" description="Polar residues" evidence="1">
    <location>
        <begin position="42"/>
        <end position="68"/>
    </location>
</feature>
<proteinExistence type="predicted"/>
<organism evidence="2 3">
    <name type="scientific">Sporothrix brasiliensis 5110</name>
    <dbReference type="NCBI Taxonomy" id="1398154"/>
    <lineage>
        <taxon>Eukaryota</taxon>
        <taxon>Fungi</taxon>
        <taxon>Dikarya</taxon>
        <taxon>Ascomycota</taxon>
        <taxon>Pezizomycotina</taxon>
        <taxon>Sordariomycetes</taxon>
        <taxon>Sordariomycetidae</taxon>
        <taxon>Ophiostomatales</taxon>
        <taxon>Ophiostomataceae</taxon>
        <taxon>Sporothrix</taxon>
    </lineage>
</organism>
<dbReference type="HOGENOM" id="CLU_2293521_0_0_1"/>
<evidence type="ECO:0000313" key="2">
    <source>
        <dbReference type="EMBL" id="KIH94374.1"/>
    </source>
</evidence>
<dbReference type="VEuPathDB" id="FungiDB:SPBR_06292"/>
<dbReference type="GeneID" id="63679475"/>
<name>A0A0C2F627_9PEZI</name>
<feature type="region of interest" description="Disordered" evidence="1">
    <location>
        <begin position="41"/>
        <end position="68"/>
    </location>
</feature>
<gene>
    <name evidence="2" type="ORF">SPBR_06292</name>
</gene>
<sequence>MDASGRQPFPAWPHSVFGADDDRSADRDQMDIMPARPAYYSATPSWTSNGSEADDPFTSNRGDSSSMLPRQNLFLHEYNRLAEKVRFDSTVQAAVTVTSIR</sequence>
<dbReference type="Proteomes" id="UP000031575">
    <property type="component" value="Unassembled WGS sequence"/>
</dbReference>